<dbReference type="SMART" id="SM01269">
    <property type="entry name" value="Lipid_DES"/>
    <property type="match status" value="1"/>
</dbReference>
<dbReference type="InterPro" id="IPR005804">
    <property type="entry name" value="FA_desaturase_dom"/>
</dbReference>
<feature type="transmembrane region" description="Helical" evidence="1">
    <location>
        <begin position="87"/>
        <end position="104"/>
    </location>
</feature>
<keyword evidence="1" id="KW-1133">Transmembrane helix</keyword>
<dbReference type="WBParaSite" id="nRc.2.0.1.t44870-RA">
    <property type="protein sequence ID" value="nRc.2.0.1.t44870-RA"/>
    <property type="gene ID" value="nRc.2.0.1.g44870"/>
</dbReference>
<feature type="transmembrane region" description="Helical" evidence="1">
    <location>
        <begin position="60"/>
        <end position="81"/>
    </location>
</feature>
<name>A0A915L518_ROMCU</name>
<feature type="transmembrane region" description="Helical" evidence="1">
    <location>
        <begin position="209"/>
        <end position="225"/>
    </location>
</feature>
<accession>A0A915L518</accession>
<dbReference type="Pfam" id="PF08557">
    <property type="entry name" value="Lipid_DES"/>
    <property type="match status" value="1"/>
</dbReference>
<proteinExistence type="predicted"/>
<organism evidence="3 4">
    <name type="scientific">Romanomermis culicivorax</name>
    <name type="common">Nematode worm</name>
    <dbReference type="NCBI Taxonomy" id="13658"/>
    <lineage>
        <taxon>Eukaryota</taxon>
        <taxon>Metazoa</taxon>
        <taxon>Ecdysozoa</taxon>
        <taxon>Nematoda</taxon>
        <taxon>Enoplea</taxon>
        <taxon>Dorylaimia</taxon>
        <taxon>Mermithida</taxon>
        <taxon>Mermithoidea</taxon>
        <taxon>Mermithidae</taxon>
        <taxon>Romanomermis</taxon>
    </lineage>
</organism>
<evidence type="ECO:0000259" key="2">
    <source>
        <dbReference type="SMART" id="SM01269"/>
    </source>
</evidence>
<dbReference type="PANTHER" id="PTHR12879:SF8">
    <property type="entry name" value="SPHINGOLIPID DELTA(4)-DESATURASE DES1"/>
    <property type="match status" value="1"/>
</dbReference>
<dbReference type="AlphaFoldDB" id="A0A915L518"/>
<evidence type="ECO:0000256" key="1">
    <source>
        <dbReference type="SAM" id="Phobius"/>
    </source>
</evidence>
<feature type="transmembrane region" description="Helical" evidence="1">
    <location>
        <begin position="125"/>
        <end position="142"/>
    </location>
</feature>
<reference evidence="4" key="1">
    <citation type="submission" date="2022-11" db="UniProtKB">
        <authorList>
            <consortium name="WormBaseParasite"/>
        </authorList>
    </citation>
    <scope>IDENTIFICATION</scope>
</reference>
<dbReference type="PANTHER" id="PTHR12879">
    <property type="entry name" value="SPHINGOLIPID DELTA 4 DESATURASE/C-4 HYDROXYLASE PROTEIN DES2"/>
    <property type="match status" value="1"/>
</dbReference>
<evidence type="ECO:0000313" key="4">
    <source>
        <dbReference type="WBParaSite" id="nRc.2.0.1.t44870-RA"/>
    </source>
</evidence>
<dbReference type="GO" id="GO:0016020">
    <property type="term" value="C:membrane"/>
    <property type="evidence" value="ECO:0007669"/>
    <property type="project" value="GOC"/>
</dbReference>
<feature type="domain" description="Sphingolipid delta4-desaturase N-terminal" evidence="2">
    <location>
        <begin position="7"/>
        <end position="58"/>
    </location>
</feature>
<dbReference type="InterPro" id="IPR013866">
    <property type="entry name" value="Sphingolipid_d4-desaturase_N"/>
</dbReference>
<sequence>MGNMFFIDRSSFNWDYSEEPHKSRRVEILPTKKLVYQTVVGEGKYPEIKRLMKKDGDRSLVFEGILVCLLHVSLGVFQSYFDSRPLKTAYIVFLGPTLATIMTLHLHEAAHGLVFGPNHVWKNRLYGYAINLFMGGAFFAYFKRQHKNHHKYIGDEVLDSEYPSEMEAKIFSSNPVSKFAWFLLNPFIFFIRTPTFILKNSFWEISGEIFLNQILNLSFNIFLLYKGWVDLWLYFIFSALLANESHMFGFWGVSSHVEFLKDKETTSYYGWMNKIFLNFGYHMEHHDFPSIPSKYLPEVTKIAPEFYEDSFTFDSFYSAVVKFLFDPNLGIRSRLKRPAVHQYKYIKNVGENFRKFQ</sequence>
<keyword evidence="1" id="KW-0812">Transmembrane</keyword>
<feature type="transmembrane region" description="Helical" evidence="1">
    <location>
        <begin position="231"/>
        <end position="253"/>
    </location>
</feature>
<dbReference type="GO" id="GO:0042284">
    <property type="term" value="F:sphingolipid delta-4 desaturase activity"/>
    <property type="evidence" value="ECO:0007669"/>
    <property type="project" value="TreeGrafter"/>
</dbReference>
<feature type="transmembrane region" description="Helical" evidence="1">
    <location>
        <begin position="179"/>
        <end position="197"/>
    </location>
</feature>
<keyword evidence="3" id="KW-1185">Reference proteome</keyword>
<dbReference type="Proteomes" id="UP000887565">
    <property type="component" value="Unplaced"/>
</dbReference>
<dbReference type="GO" id="GO:0046513">
    <property type="term" value="P:ceramide biosynthetic process"/>
    <property type="evidence" value="ECO:0007669"/>
    <property type="project" value="TreeGrafter"/>
</dbReference>
<evidence type="ECO:0000313" key="3">
    <source>
        <dbReference type="Proteomes" id="UP000887565"/>
    </source>
</evidence>
<protein>
    <submittedName>
        <fullName evidence="4">Sphingolipid delta4-desaturase N-terminal domain-containing protein</fullName>
    </submittedName>
</protein>
<keyword evidence="1" id="KW-0472">Membrane</keyword>
<dbReference type="Pfam" id="PF00487">
    <property type="entry name" value="FA_desaturase"/>
    <property type="match status" value="1"/>
</dbReference>